<name>Q4SV52_TETNG</name>
<dbReference type="InterPro" id="IPR035976">
    <property type="entry name" value="Sushi/SCR/CCP_sf"/>
</dbReference>
<dbReference type="AlphaFoldDB" id="Q4SV52"/>
<dbReference type="InterPro" id="IPR000436">
    <property type="entry name" value="Sushi_SCR_CCP_dom"/>
</dbReference>
<keyword evidence="1 5" id="KW-0768">Sushi</keyword>
<dbReference type="InterPro" id="IPR051277">
    <property type="entry name" value="SEZ6_CSMD_C4BPB_Regulators"/>
</dbReference>
<comment type="caution">
    <text evidence="7">The sequence shown here is derived from an EMBL/GenBank/DDBJ whole genome shotgun (WGS) entry which is preliminary data.</text>
</comment>
<organism evidence="7">
    <name type="scientific">Tetraodon nigroviridis</name>
    <name type="common">Spotted green pufferfish</name>
    <name type="synonym">Chelonodon nigroviridis</name>
    <dbReference type="NCBI Taxonomy" id="99883"/>
    <lineage>
        <taxon>Eukaryota</taxon>
        <taxon>Metazoa</taxon>
        <taxon>Chordata</taxon>
        <taxon>Craniata</taxon>
        <taxon>Vertebrata</taxon>
        <taxon>Euteleostomi</taxon>
        <taxon>Actinopterygii</taxon>
        <taxon>Neopterygii</taxon>
        <taxon>Teleostei</taxon>
        <taxon>Neoteleostei</taxon>
        <taxon>Acanthomorphata</taxon>
        <taxon>Eupercaria</taxon>
        <taxon>Tetraodontiformes</taxon>
        <taxon>Tetradontoidea</taxon>
        <taxon>Tetraodontidae</taxon>
        <taxon>Tetraodon</taxon>
    </lineage>
</organism>
<dbReference type="SUPFAM" id="SSF57535">
    <property type="entry name" value="Complement control module/SCR domain"/>
    <property type="match status" value="2"/>
</dbReference>
<dbReference type="PROSITE" id="PS50923">
    <property type="entry name" value="SUSHI"/>
    <property type="match status" value="2"/>
</dbReference>
<reference evidence="7" key="1">
    <citation type="journal article" date="2004" name="Nature">
        <title>Genome duplication in the teleost fish Tetraodon nigroviridis reveals the early vertebrate proto-karyotype.</title>
        <authorList>
            <person name="Jaillon O."/>
            <person name="Aury J.-M."/>
            <person name="Brunet F."/>
            <person name="Petit J.-L."/>
            <person name="Stange-Thomann N."/>
            <person name="Mauceli E."/>
            <person name="Bouneau L."/>
            <person name="Fischer C."/>
            <person name="Ozouf-Costaz C."/>
            <person name="Bernot A."/>
            <person name="Nicaud S."/>
            <person name="Jaffe D."/>
            <person name="Fisher S."/>
            <person name="Lutfalla G."/>
            <person name="Dossat C."/>
            <person name="Segurens B."/>
            <person name="Dasilva C."/>
            <person name="Salanoubat M."/>
            <person name="Levy M."/>
            <person name="Boudet N."/>
            <person name="Castellano S."/>
            <person name="Anthouard V."/>
            <person name="Jubin C."/>
            <person name="Castelli V."/>
            <person name="Katinka M."/>
            <person name="Vacherie B."/>
            <person name="Biemont C."/>
            <person name="Skalli Z."/>
            <person name="Cattolico L."/>
            <person name="Poulain J."/>
            <person name="De Berardinis V."/>
            <person name="Cruaud C."/>
            <person name="Duprat S."/>
            <person name="Brottier P."/>
            <person name="Coutanceau J.-P."/>
            <person name="Gouzy J."/>
            <person name="Parra G."/>
            <person name="Lardier G."/>
            <person name="Chapple C."/>
            <person name="McKernan K.J."/>
            <person name="McEwan P."/>
            <person name="Bosak S."/>
            <person name="Kellis M."/>
            <person name="Volff J.-N."/>
            <person name="Guigo R."/>
            <person name="Zody M.C."/>
            <person name="Mesirov J."/>
            <person name="Lindblad-Toh K."/>
            <person name="Birren B."/>
            <person name="Nusbaum C."/>
            <person name="Kahn D."/>
            <person name="Robinson-Rechavi M."/>
            <person name="Laudet V."/>
            <person name="Schachter V."/>
            <person name="Quetier F."/>
            <person name="Saurin W."/>
            <person name="Scarpelli C."/>
            <person name="Wincker P."/>
            <person name="Lander E.S."/>
            <person name="Weissenbach J."/>
            <person name="Roest Crollius H."/>
        </authorList>
    </citation>
    <scope>NUCLEOTIDE SEQUENCE [LARGE SCALE GENOMIC DNA]</scope>
</reference>
<dbReference type="OrthoDB" id="6480633at2759"/>
<feature type="non-terminal residue" evidence="7">
    <location>
        <position position="1"/>
    </location>
</feature>
<evidence type="ECO:0000256" key="5">
    <source>
        <dbReference type="PROSITE-ProRule" id="PRU00302"/>
    </source>
</evidence>
<feature type="domain" description="Sushi" evidence="6">
    <location>
        <begin position="61"/>
        <end position="120"/>
    </location>
</feature>
<sequence length="121" mass="13275">VVCAEPEVDNAELVSGSHPSYKPQAKVTFRCIAGYRMEGEPTLECDINGQWTPEIPKCTEVVCAEPKVDNAELVSGSHPSYKPQAKVTFRCNAGYRMEGEPTLECDINGQWTPEIPKCSGK</sequence>
<evidence type="ECO:0000256" key="4">
    <source>
        <dbReference type="ARBA" id="ARBA00023157"/>
    </source>
</evidence>
<protein>
    <submittedName>
        <fullName evidence="7">(spotted green pufferfish) hypothetical protein</fullName>
    </submittedName>
</protein>
<reference evidence="7" key="2">
    <citation type="submission" date="2004-02" db="EMBL/GenBank/DDBJ databases">
        <authorList>
            <consortium name="Genoscope"/>
            <consortium name="Whitehead Institute Centre for Genome Research"/>
        </authorList>
    </citation>
    <scope>NUCLEOTIDE SEQUENCE</scope>
</reference>
<dbReference type="Gene3D" id="2.10.70.10">
    <property type="entry name" value="Complement Module, domain 1"/>
    <property type="match status" value="2"/>
</dbReference>
<dbReference type="PANTHER" id="PTHR45656">
    <property type="entry name" value="PROTEIN CBR-CLEC-78"/>
    <property type="match status" value="1"/>
</dbReference>
<dbReference type="Pfam" id="PF00084">
    <property type="entry name" value="Sushi"/>
    <property type="match status" value="2"/>
</dbReference>
<feature type="disulfide bond" evidence="5">
    <location>
        <begin position="31"/>
        <end position="58"/>
    </location>
</feature>
<comment type="caution">
    <text evidence="5">Lacks conserved residue(s) required for the propagation of feature annotation.</text>
</comment>
<dbReference type="FunFam" id="2.10.70.10:FF:000014">
    <property type="entry name" value="Membrane cofactor protein"/>
    <property type="match status" value="2"/>
</dbReference>
<gene>
    <name evidence="7" type="ORF">GSTENG00012154001</name>
</gene>
<evidence type="ECO:0000313" key="7">
    <source>
        <dbReference type="EMBL" id="CAF95480.1"/>
    </source>
</evidence>
<dbReference type="KEGG" id="tng:GSTEN00012154G001"/>
<feature type="disulfide bond" evidence="5">
    <location>
        <begin position="91"/>
        <end position="118"/>
    </location>
</feature>
<feature type="domain" description="Sushi" evidence="6">
    <location>
        <begin position="1"/>
        <end position="60"/>
    </location>
</feature>
<dbReference type="SMART" id="SM00032">
    <property type="entry name" value="CCP"/>
    <property type="match status" value="2"/>
</dbReference>
<evidence type="ECO:0000256" key="3">
    <source>
        <dbReference type="ARBA" id="ARBA00022737"/>
    </source>
</evidence>
<accession>Q4SV52</accession>
<evidence type="ECO:0000256" key="1">
    <source>
        <dbReference type="ARBA" id="ARBA00022659"/>
    </source>
</evidence>
<keyword evidence="2" id="KW-0732">Signal</keyword>
<evidence type="ECO:0000259" key="6">
    <source>
        <dbReference type="PROSITE" id="PS50923"/>
    </source>
</evidence>
<dbReference type="EMBL" id="CAAE01013802">
    <property type="protein sequence ID" value="CAF95480.1"/>
    <property type="molecule type" value="Genomic_DNA"/>
</dbReference>
<keyword evidence="3" id="KW-0677">Repeat</keyword>
<evidence type="ECO:0000256" key="2">
    <source>
        <dbReference type="ARBA" id="ARBA00022729"/>
    </source>
</evidence>
<proteinExistence type="predicted"/>
<dbReference type="CDD" id="cd00033">
    <property type="entry name" value="CCP"/>
    <property type="match status" value="2"/>
</dbReference>
<keyword evidence="4 5" id="KW-1015">Disulfide bond</keyword>
<dbReference type="PANTHER" id="PTHR45656:SF4">
    <property type="entry name" value="PROTEIN CBR-CLEC-78"/>
    <property type="match status" value="1"/>
</dbReference>